<dbReference type="Gene3D" id="1.20.1290.10">
    <property type="entry name" value="AhpD-like"/>
    <property type="match status" value="1"/>
</dbReference>
<keyword evidence="5" id="KW-1185">Reference proteome</keyword>
<dbReference type="OrthoDB" id="231251at2157"/>
<evidence type="ECO:0000313" key="4">
    <source>
        <dbReference type="Proteomes" id="UP000003861"/>
    </source>
</evidence>
<evidence type="ECO:0000313" key="2">
    <source>
        <dbReference type="EMBL" id="CCQ34638.1"/>
    </source>
</evidence>
<reference evidence="3 4" key="1">
    <citation type="journal article" date="2011" name="J. Bacteriol.">
        <title>Genome sequence of Halorhabdus tiamatea, the first archaeon isolated from a deep-sea anoxic brine lake.</title>
        <authorList>
            <person name="Antunes A."/>
            <person name="Alam I."/>
            <person name="Bajic V.B."/>
            <person name="Stingl U."/>
        </authorList>
    </citation>
    <scope>NUCLEOTIDE SEQUENCE [LARGE SCALE GENOMIC DNA]</scope>
    <source>
        <strain evidence="3 4">SARL4B</strain>
    </source>
</reference>
<evidence type="ECO:0000313" key="3">
    <source>
        <dbReference type="EMBL" id="ERJ06309.1"/>
    </source>
</evidence>
<proteinExistence type="predicted"/>
<dbReference type="AlphaFoldDB" id="F7PG91"/>
<evidence type="ECO:0000313" key="5">
    <source>
        <dbReference type="Proteomes" id="UP000015381"/>
    </source>
</evidence>
<dbReference type="InterPro" id="IPR029032">
    <property type="entry name" value="AhpD-like"/>
</dbReference>
<gene>
    <name evidence="3" type="ORF">HLRTI_001654</name>
    <name evidence="2" type="ORF">HTIA_2531</name>
</gene>
<keyword evidence="3" id="KW-0456">Lyase</keyword>
<dbReference type="InterPro" id="IPR003779">
    <property type="entry name" value="CMD-like"/>
</dbReference>
<dbReference type="EMBL" id="HF571520">
    <property type="protein sequence ID" value="CCQ34638.1"/>
    <property type="molecule type" value="Genomic_DNA"/>
</dbReference>
<dbReference type="Proteomes" id="UP000003861">
    <property type="component" value="Unassembled WGS sequence"/>
</dbReference>
<dbReference type="SUPFAM" id="SSF69118">
    <property type="entry name" value="AhpD-like"/>
    <property type="match status" value="1"/>
</dbReference>
<sequence>MSDEAPEFLEQLIEADPEFGEPIGEAFEQALTNGELPPKMKLLIMMALDAAAGHEEGVENLAERARSAGASDTEILETIEVVTMTSGFQGLATGSAALK</sequence>
<dbReference type="STRING" id="1033806.HTIA_2531"/>
<dbReference type="PANTHER" id="PTHR33930">
    <property type="entry name" value="ALKYL HYDROPEROXIDE REDUCTASE AHPD"/>
    <property type="match status" value="1"/>
</dbReference>
<dbReference type="GO" id="GO:0047575">
    <property type="term" value="F:4-carboxymuconolactone decarboxylase activity"/>
    <property type="evidence" value="ECO:0007669"/>
    <property type="project" value="UniProtKB-EC"/>
</dbReference>
<dbReference type="Proteomes" id="UP000015381">
    <property type="component" value="Chromosome I"/>
</dbReference>
<protein>
    <submittedName>
        <fullName evidence="2 3">Carboxymuconolactone decarboxylase</fullName>
        <ecNumber evidence="3">4.1.1.44</ecNumber>
    </submittedName>
</protein>
<dbReference type="Pfam" id="PF02627">
    <property type="entry name" value="CMD"/>
    <property type="match status" value="1"/>
</dbReference>
<accession>F7PG91</accession>
<dbReference type="KEGG" id="hti:HTIA_2531"/>
<organism evidence="3 4">
    <name type="scientific">Halorhabdus tiamatea SARL4B</name>
    <dbReference type="NCBI Taxonomy" id="1033806"/>
    <lineage>
        <taxon>Archaea</taxon>
        <taxon>Methanobacteriati</taxon>
        <taxon>Methanobacteriota</taxon>
        <taxon>Stenosarchaea group</taxon>
        <taxon>Halobacteria</taxon>
        <taxon>Halobacteriales</taxon>
        <taxon>Haloarculaceae</taxon>
        <taxon>Halorhabdus</taxon>
    </lineage>
</organism>
<reference evidence="3 4" key="2">
    <citation type="journal article" date="2013" name="PLoS ONE">
        <title>INDIGO - INtegrated Data Warehouse of MIcrobial GenOmes with Examples from the Red Sea Extremophiles.</title>
        <authorList>
            <person name="Alam I."/>
            <person name="Antunes A."/>
            <person name="Kamau A.A."/>
            <person name="Ba Alawi W."/>
            <person name="Kalkatawi M."/>
            <person name="Stingl U."/>
            <person name="Bajic V.B."/>
        </authorList>
    </citation>
    <scope>NUCLEOTIDE SEQUENCE [LARGE SCALE GENOMIC DNA]</scope>
    <source>
        <strain evidence="3 4">SARL4B</strain>
    </source>
</reference>
<dbReference type="EMBL" id="AFNT02000017">
    <property type="protein sequence ID" value="ERJ06309.1"/>
    <property type="molecule type" value="Genomic_DNA"/>
</dbReference>
<name>F7PG91_9EURY</name>
<reference evidence="2 5" key="3">
    <citation type="journal article" date="2014" name="Environ. Microbiol.">
        <title>Halorhabdus tiamatea: proteogenomics and glycosidase activity measurements identify the first cultivated euryarchaeon from a deep-sea anoxic brine lake as potential polysaccharide degrader.</title>
        <authorList>
            <person name="Werner J."/>
            <person name="Ferrer M."/>
            <person name="Michel G."/>
            <person name="Mann A.J."/>
            <person name="Huang S."/>
            <person name="Juarez S."/>
            <person name="Ciordia S."/>
            <person name="Albar J.P."/>
            <person name="Alcaide M."/>
            <person name="La Cono V."/>
            <person name="Yakimov M.M."/>
            <person name="Antunes A."/>
            <person name="Taborda M."/>
            <person name="Da Costa M.S."/>
            <person name="Amann R.I."/>
            <person name="Gloeckner F.O."/>
            <person name="Golyshina O.V."/>
            <person name="Golyshin P.N."/>
            <person name="Teeling H."/>
        </authorList>
    </citation>
    <scope>NUCLEOTIDE SEQUENCE [LARGE SCALE GENOMIC DNA]</scope>
    <source>
        <strain evidence="5">SARL4B</strain>
        <strain evidence="2">Type strain: SARL4B</strain>
    </source>
</reference>
<dbReference type="eggNOG" id="arCOG02151">
    <property type="taxonomic scope" value="Archaea"/>
</dbReference>
<dbReference type="GeneID" id="23798929"/>
<dbReference type="PANTHER" id="PTHR33930:SF2">
    <property type="entry name" value="BLR3452 PROTEIN"/>
    <property type="match status" value="1"/>
</dbReference>
<dbReference type="RefSeq" id="WP_008524072.1">
    <property type="nucleotide sequence ID" value="NC_021921.1"/>
</dbReference>
<dbReference type="EC" id="4.1.1.44" evidence="3"/>
<evidence type="ECO:0000259" key="1">
    <source>
        <dbReference type="Pfam" id="PF02627"/>
    </source>
</evidence>
<dbReference type="GO" id="GO:0051920">
    <property type="term" value="F:peroxiredoxin activity"/>
    <property type="evidence" value="ECO:0007669"/>
    <property type="project" value="InterPro"/>
</dbReference>
<dbReference type="HOGENOM" id="CLU_137228_5_1_2"/>
<feature type="domain" description="Carboxymuconolactone decarboxylase-like" evidence="1">
    <location>
        <begin position="17"/>
        <end position="98"/>
    </location>
</feature>